<feature type="region of interest" description="Disordered" evidence="1">
    <location>
        <begin position="1"/>
        <end position="21"/>
    </location>
</feature>
<evidence type="ECO:0000313" key="4">
    <source>
        <dbReference type="Proteomes" id="UP000663760"/>
    </source>
</evidence>
<keyword evidence="2" id="KW-0472">Membrane</keyword>
<keyword evidence="2" id="KW-0812">Transmembrane</keyword>
<dbReference type="GO" id="GO:0009507">
    <property type="term" value="C:chloroplast"/>
    <property type="evidence" value="ECO:0007669"/>
    <property type="project" value="TreeGrafter"/>
</dbReference>
<evidence type="ECO:0000256" key="1">
    <source>
        <dbReference type="SAM" id="MobiDB-lite"/>
    </source>
</evidence>
<name>A0A7I8L178_SPIIN</name>
<protein>
    <submittedName>
        <fullName evidence="3">Uncharacterized protein</fullName>
    </submittedName>
</protein>
<dbReference type="PANTHER" id="PTHR36356">
    <property type="entry name" value="EXPRESSED PROTEIN"/>
    <property type="match status" value="1"/>
</dbReference>
<keyword evidence="2" id="KW-1133">Transmembrane helix</keyword>
<keyword evidence="4" id="KW-1185">Reference proteome</keyword>
<feature type="region of interest" description="Disordered" evidence="1">
    <location>
        <begin position="231"/>
        <end position="256"/>
    </location>
</feature>
<reference evidence="3" key="1">
    <citation type="submission" date="2020-02" db="EMBL/GenBank/DDBJ databases">
        <authorList>
            <person name="Scholz U."/>
            <person name="Mascher M."/>
            <person name="Fiebig A."/>
        </authorList>
    </citation>
    <scope>NUCLEOTIDE SEQUENCE</scope>
</reference>
<dbReference type="Proteomes" id="UP000663760">
    <property type="component" value="Chromosome 10"/>
</dbReference>
<gene>
    <name evidence="3" type="ORF">SI8410_10014475</name>
</gene>
<dbReference type="EMBL" id="LR746273">
    <property type="protein sequence ID" value="CAA7403797.1"/>
    <property type="molecule type" value="Genomic_DNA"/>
</dbReference>
<sequence>MATCIPRHHGAQAPPSALLPSRPTRHLRLFRPHAFPSPPLRRVSLRAFRRADFDGFARKVASGDALRDAWRSANRGFEQLSYESRKFAERMDRQFSVSRRFESAARTTLERVRELDYELGIGRRWRTLSMDFSRNWPRYSKELKSFADTPLGRAFVTIFFLWFALSGGLFNFLALATLLIPVSSFILGNIANKLVIQGTCPACRTQFVGNRNQVVQCRGCGNIVWQPKQDFSRGKGNTKRSSNSEPDIIDIEIEEK</sequence>
<feature type="compositionally biased region" description="Basic residues" evidence="1">
    <location>
        <begin position="1"/>
        <end position="10"/>
    </location>
</feature>
<organism evidence="3 4">
    <name type="scientific">Spirodela intermedia</name>
    <name type="common">Intermediate duckweed</name>
    <dbReference type="NCBI Taxonomy" id="51605"/>
    <lineage>
        <taxon>Eukaryota</taxon>
        <taxon>Viridiplantae</taxon>
        <taxon>Streptophyta</taxon>
        <taxon>Embryophyta</taxon>
        <taxon>Tracheophyta</taxon>
        <taxon>Spermatophyta</taxon>
        <taxon>Magnoliopsida</taxon>
        <taxon>Liliopsida</taxon>
        <taxon>Araceae</taxon>
        <taxon>Lemnoideae</taxon>
        <taxon>Spirodela</taxon>
    </lineage>
</organism>
<evidence type="ECO:0000256" key="2">
    <source>
        <dbReference type="SAM" id="Phobius"/>
    </source>
</evidence>
<feature type="transmembrane region" description="Helical" evidence="2">
    <location>
        <begin position="154"/>
        <end position="180"/>
    </location>
</feature>
<feature type="compositionally biased region" description="Acidic residues" evidence="1">
    <location>
        <begin position="247"/>
        <end position="256"/>
    </location>
</feature>
<accession>A0A7I8L178</accession>
<dbReference type="OrthoDB" id="2018506at2759"/>
<dbReference type="AlphaFoldDB" id="A0A7I8L178"/>
<proteinExistence type="predicted"/>
<evidence type="ECO:0000313" key="3">
    <source>
        <dbReference type="EMBL" id="CAA7403797.1"/>
    </source>
</evidence>
<dbReference type="PANTHER" id="PTHR36356:SF1">
    <property type="entry name" value="EXPRESSED PROTEIN"/>
    <property type="match status" value="1"/>
</dbReference>